<proteinExistence type="predicted"/>
<evidence type="ECO:0000256" key="1">
    <source>
        <dbReference type="SAM" id="MobiDB-lite"/>
    </source>
</evidence>
<evidence type="ECO:0000313" key="3">
    <source>
        <dbReference type="Proteomes" id="UP001396898"/>
    </source>
</evidence>
<accession>A0ABR1RT63</accession>
<gene>
    <name evidence="2" type="ORF">PG991_007262</name>
</gene>
<sequence length="135" mass="14376">MAADGFPVLAEEVAWHGRDGEDRPLDTNGDSSNGEPGPLSQAFTDRSAAGSIAAAQQAIVGRGSFGITYSDQRCQSLSLSQKQHGAIGLASRSKSVVSVHRSNSRTRPLSSMVYYDTPDSESSSQDVTAQMRKRD</sequence>
<name>A0ABR1RT63_9PEZI</name>
<evidence type="ECO:0000313" key="2">
    <source>
        <dbReference type="EMBL" id="KAK8018072.1"/>
    </source>
</evidence>
<dbReference type="Proteomes" id="UP001396898">
    <property type="component" value="Unassembled WGS sequence"/>
</dbReference>
<comment type="caution">
    <text evidence="2">The sequence shown here is derived from an EMBL/GenBank/DDBJ whole genome shotgun (WGS) entry which is preliminary data.</text>
</comment>
<dbReference type="EMBL" id="JAQQWI010000010">
    <property type="protein sequence ID" value="KAK8018072.1"/>
    <property type="molecule type" value="Genomic_DNA"/>
</dbReference>
<feature type="compositionally biased region" description="Basic and acidic residues" evidence="1">
    <location>
        <begin position="13"/>
        <end position="25"/>
    </location>
</feature>
<organism evidence="2 3">
    <name type="scientific">Apiospora marii</name>
    <dbReference type="NCBI Taxonomy" id="335849"/>
    <lineage>
        <taxon>Eukaryota</taxon>
        <taxon>Fungi</taxon>
        <taxon>Dikarya</taxon>
        <taxon>Ascomycota</taxon>
        <taxon>Pezizomycotina</taxon>
        <taxon>Sordariomycetes</taxon>
        <taxon>Xylariomycetidae</taxon>
        <taxon>Amphisphaeriales</taxon>
        <taxon>Apiosporaceae</taxon>
        <taxon>Apiospora</taxon>
    </lineage>
</organism>
<protein>
    <submittedName>
        <fullName evidence="2">Uncharacterized protein</fullName>
    </submittedName>
</protein>
<keyword evidence="3" id="KW-1185">Reference proteome</keyword>
<feature type="region of interest" description="Disordered" evidence="1">
    <location>
        <begin position="98"/>
        <end position="135"/>
    </location>
</feature>
<reference evidence="2 3" key="1">
    <citation type="submission" date="2023-01" db="EMBL/GenBank/DDBJ databases">
        <title>Analysis of 21 Apiospora genomes using comparative genomics revels a genus with tremendous synthesis potential of carbohydrate active enzymes and secondary metabolites.</title>
        <authorList>
            <person name="Sorensen T."/>
        </authorList>
    </citation>
    <scope>NUCLEOTIDE SEQUENCE [LARGE SCALE GENOMIC DNA]</scope>
    <source>
        <strain evidence="2 3">CBS 20057</strain>
    </source>
</reference>
<feature type="region of interest" description="Disordered" evidence="1">
    <location>
        <begin position="12"/>
        <end position="43"/>
    </location>
</feature>